<evidence type="ECO:0000313" key="2">
    <source>
        <dbReference type="EMBL" id="XAN06839.1"/>
    </source>
</evidence>
<name>A0ABZ3FLB3_9ACTN</name>
<feature type="signal peptide" evidence="1">
    <location>
        <begin position="1"/>
        <end position="26"/>
    </location>
</feature>
<dbReference type="Proteomes" id="UP001442841">
    <property type="component" value="Chromosome"/>
</dbReference>
<reference evidence="2 3" key="1">
    <citation type="submission" date="2024-04" db="EMBL/GenBank/DDBJ databases">
        <title>Isolation of an actinomycete strain from pig manure.</title>
        <authorList>
            <person name="Gong T."/>
            <person name="Yu Z."/>
            <person name="An M."/>
            <person name="Wei C."/>
            <person name="Yang W."/>
            <person name="Liu L."/>
        </authorList>
    </citation>
    <scope>NUCLEOTIDE SEQUENCE [LARGE SCALE GENOMIC DNA]</scope>
    <source>
        <strain evidence="2 3">ZF39</strain>
    </source>
</reference>
<feature type="chain" id="PRO_5045703248" description="Transposase" evidence="1">
    <location>
        <begin position="27"/>
        <end position="69"/>
    </location>
</feature>
<gene>
    <name evidence="2" type="ORF">AADG42_05795</name>
</gene>
<accession>A0ABZ3FLB3</accession>
<organism evidence="2 3">
    <name type="scientific">Ammonicoccus fulvus</name>
    <dbReference type="NCBI Taxonomy" id="3138240"/>
    <lineage>
        <taxon>Bacteria</taxon>
        <taxon>Bacillati</taxon>
        <taxon>Actinomycetota</taxon>
        <taxon>Actinomycetes</taxon>
        <taxon>Propionibacteriales</taxon>
        <taxon>Propionibacteriaceae</taxon>
        <taxon>Ammonicoccus</taxon>
    </lineage>
</organism>
<dbReference type="EMBL" id="CP154795">
    <property type="protein sequence ID" value="XAN06839.1"/>
    <property type="molecule type" value="Genomic_DNA"/>
</dbReference>
<dbReference type="RefSeq" id="WP_425308276.1">
    <property type="nucleotide sequence ID" value="NZ_CP154795.1"/>
</dbReference>
<keyword evidence="3" id="KW-1185">Reference proteome</keyword>
<protein>
    <recommendedName>
        <fullName evidence="4">Transposase</fullName>
    </recommendedName>
</protein>
<evidence type="ECO:0000256" key="1">
    <source>
        <dbReference type="SAM" id="SignalP"/>
    </source>
</evidence>
<keyword evidence="1" id="KW-0732">Signal</keyword>
<proteinExistence type="predicted"/>
<evidence type="ECO:0008006" key="4">
    <source>
        <dbReference type="Google" id="ProtNLM"/>
    </source>
</evidence>
<sequence length="69" mass="7937">MKRRGKLKALVAVARSILTIVWHLLADPTTRYHDLGTDYHTRRLDTARRTRNHVRQLEALGYKVTLAAA</sequence>
<evidence type="ECO:0000313" key="3">
    <source>
        <dbReference type="Proteomes" id="UP001442841"/>
    </source>
</evidence>